<accession>A0ABV0SSU7</accession>
<comment type="caution">
    <text evidence="1">The sequence shown here is derived from an EMBL/GenBank/DDBJ whole genome shotgun (WGS) entry which is preliminary data.</text>
</comment>
<name>A0ABV0SSU7_9TELE</name>
<dbReference type="EMBL" id="JAHRIQ010004766">
    <property type="protein sequence ID" value="MEQ2222891.1"/>
    <property type="molecule type" value="Genomic_DNA"/>
</dbReference>
<protein>
    <submittedName>
        <fullName evidence="1">Uncharacterized protein</fullName>
    </submittedName>
</protein>
<evidence type="ECO:0000313" key="1">
    <source>
        <dbReference type="EMBL" id="MEQ2222891.1"/>
    </source>
</evidence>
<gene>
    <name evidence="1" type="ORF">ILYODFUR_031136</name>
</gene>
<organism evidence="1 2">
    <name type="scientific">Ilyodon furcidens</name>
    <name type="common">goldbreast splitfin</name>
    <dbReference type="NCBI Taxonomy" id="33524"/>
    <lineage>
        <taxon>Eukaryota</taxon>
        <taxon>Metazoa</taxon>
        <taxon>Chordata</taxon>
        <taxon>Craniata</taxon>
        <taxon>Vertebrata</taxon>
        <taxon>Euteleostomi</taxon>
        <taxon>Actinopterygii</taxon>
        <taxon>Neopterygii</taxon>
        <taxon>Teleostei</taxon>
        <taxon>Neoteleostei</taxon>
        <taxon>Acanthomorphata</taxon>
        <taxon>Ovalentaria</taxon>
        <taxon>Atherinomorphae</taxon>
        <taxon>Cyprinodontiformes</taxon>
        <taxon>Goodeidae</taxon>
        <taxon>Ilyodon</taxon>
    </lineage>
</organism>
<keyword evidence="2" id="KW-1185">Reference proteome</keyword>
<evidence type="ECO:0000313" key="2">
    <source>
        <dbReference type="Proteomes" id="UP001482620"/>
    </source>
</evidence>
<sequence>MMLLNKVLKAYLSTSFKMQTNSRQDVPFCPQENYKSRKIPSCFLFILADANQYHCTIRMWKRSCNQIRQEHRETPVFLSTQIFKKRRQEKESRFCNSSKLADQNFSPLLNSACFDDCNVVHS</sequence>
<proteinExistence type="predicted"/>
<dbReference type="Proteomes" id="UP001482620">
    <property type="component" value="Unassembled WGS sequence"/>
</dbReference>
<reference evidence="1 2" key="1">
    <citation type="submission" date="2021-06" db="EMBL/GenBank/DDBJ databases">
        <authorList>
            <person name="Palmer J.M."/>
        </authorList>
    </citation>
    <scope>NUCLEOTIDE SEQUENCE [LARGE SCALE GENOMIC DNA]</scope>
    <source>
        <strain evidence="2">if_2019</strain>
        <tissue evidence="1">Muscle</tissue>
    </source>
</reference>